<dbReference type="Pfam" id="PF13384">
    <property type="entry name" value="HTH_23"/>
    <property type="match status" value="1"/>
</dbReference>
<reference evidence="1 2" key="1">
    <citation type="submission" date="2021-03" db="EMBL/GenBank/DDBJ databases">
        <title>Sequencing the genomes of 1000 actinobacteria strains.</title>
        <authorList>
            <person name="Klenk H.-P."/>
        </authorList>
    </citation>
    <scope>NUCLEOTIDE SEQUENCE [LARGE SCALE GENOMIC DNA]</scope>
    <source>
        <strain evidence="1 2">DSM 15454</strain>
    </source>
</reference>
<proteinExistence type="predicted"/>
<dbReference type="RefSeq" id="WP_209906074.1">
    <property type="nucleotide sequence ID" value="NZ_BAAAMI010000019.1"/>
</dbReference>
<organism evidence="1 2">
    <name type="scientific">Paeniglutamicibacter psychrophenolicus</name>
    <dbReference type="NCBI Taxonomy" id="257454"/>
    <lineage>
        <taxon>Bacteria</taxon>
        <taxon>Bacillati</taxon>
        <taxon>Actinomycetota</taxon>
        <taxon>Actinomycetes</taxon>
        <taxon>Micrococcales</taxon>
        <taxon>Micrococcaceae</taxon>
        <taxon>Paeniglutamicibacter</taxon>
    </lineage>
</organism>
<sequence length="214" mass="23559">MLTVSHDPAAVESQLLGRELPCPRCQDRLRPWGFGTARVIRCGTPIRSRWVTPRRARCRGCRATHILLPAEFACRRADHAEVIGQAVELGAAQGLGYRKIAAILERPESTVRDWLRTFKTNAPAITEAFTARVHRATAEALEFWPAPAKTAAAHALGMLMAHARVLARLHGTAAGTVVTMTWHSAALFAHGPWFFSEAGWPEGVQHVPALPRQR</sequence>
<dbReference type="EMBL" id="JAGIOE010000001">
    <property type="protein sequence ID" value="MBP2372812.1"/>
    <property type="molecule type" value="Genomic_DNA"/>
</dbReference>
<evidence type="ECO:0000313" key="2">
    <source>
        <dbReference type="Proteomes" id="UP000766570"/>
    </source>
</evidence>
<name>A0ABS4W9D1_9MICC</name>
<evidence type="ECO:0000313" key="1">
    <source>
        <dbReference type="EMBL" id="MBP2372812.1"/>
    </source>
</evidence>
<protein>
    <recommendedName>
        <fullName evidence="3">Helix-turn-helix domain-containing protein</fullName>
    </recommendedName>
</protein>
<dbReference type="Proteomes" id="UP000766570">
    <property type="component" value="Unassembled WGS sequence"/>
</dbReference>
<comment type="caution">
    <text evidence="1">The sequence shown here is derived from an EMBL/GenBank/DDBJ whole genome shotgun (WGS) entry which is preliminary data.</text>
</comment>
<evidence type="ECO:0008006" key="3">
    <source>
        <dbReference type="Google" id="ProtNLM"/>
    </source>
</evidence>
<accession>A0ABS4W9D1</accession>
<keyword evidence="2" id="KW-1185">Reference proteome</keyword>
<gene>
    <name evidence="1" type="ORF">JOF46_000724</name>
</gene>